<evidence type="ECO:0000256" key="8">
    <source>
        <dbReference type="ARBA" id="ARBA00032024"/>
    </source>
</evidence>
<dbReference type="NCBIfam" id="NF005089">
    <property type="entry name" value="PRK06522.1-4"/>
    <property type="match status" value="1"/>
</dbReference>
<dbReference type="SUPFAM" id="SSF48179">
    <property type="entry name" value="6-phosphogluconate dehydrogenase C-terminal domain-like"/>
    <property type="match status" value="1"/>
</dbReference>
<comment type="similarity">
    <text evidence="2 10">Belongs to the ketopantoate reductase family.</text>
</comment>
<proteinExistence type="inferred from homology"/>
<evidence type="ECO:0000256" key="2">
    <source>
        <dbReference type="ARBA" id="ARBA00007870"/>
    </source>
</evidence>
<evidence type="ECO:0000256" key="9">
    <source>
        <dbReference type="ARBA" id="ARBA00048793"/>
    </source>
</evidence>
<dbReference type="Pfam" id="PF08546">
    <property type="entry name" value="ApbA_C"/>
    <property type="match status" value="1"/>
</dbReference>
<comment type="pathway">
    <text evidence="1 10">Cofactor biosynthesis; (R)-pantothenate biosynthesis; (R)-pantoate from 3-methyl-2-oxobutanoate: step 2/2.</text>
</comment>
<dbReference type="EMBL" id="JAAEDI010000018">
    <property type="protein sequence ID" value="MBR0651448.1"/>
    <property type="molecule type" value="Genomic_DNA"/>
</dbReference>
<evidence type="ECO:0000256" key="10">
    <source>
        <dbReference type="RuleBase" id="RU362068"/>
    </source>
</evidence>
<dbReference type="RefSeq" id="WP_211870112.1">
    <property type="nucleotide sequence ID" value="NZ_JAAEDI010000018.1"/>
</dbReference>
<evidence type="ECO:0000313" key="14">
    <source>
        <dbReference type="Proteomes" id="UP000698752"/>
    </source>
</evidence>
<comment type="function">
    <text evidence="10">Catalyzes the NADPH-dependent reduction of ketopantoate into pantoic acid.</text>
</comment>
<dbReference type="Proteomes" id="UP000698752">
    <property type="component" value="Unassembled WGS sequence"/>
</dbReference>
<comment type="caution">
    <text evidence="13">The sequence shown here is derived from an EMBL/GenBank/DDBJ whole genome shotgun (WGS) entry which is preliminary data.</text>
</comment>
<evidence type="ECO:0000256" key="6">
    <source>
        <dbReference type="ARBA" id="ARBA00022857"/>
    </source>
</evidence>
<dbReference type="Pfam" id="PF02558">
    <property type="entry name" value="ApbA"/>
    <property type="match status" value="1"/>
</dbReference>
<dbReference type="NCBIfam" id="TIGR00745">
    <property type="entry name" value="apbA_panE"/>
    <property type="match status" value="1"/>
</dbReference>
<dbReference type="Gene3D" id="1.10.1040.10">
    <property type="entry name" value="N-(1-d-carboxylethyl)-l-norvaline Dehydrogenase, domain 2"/>
    <property type="match status" value="1"/>
</dbReference>
<gene>
    <name evidence="13" type="ORF">GXW78_17390</name>
</gene>
<sequence length="330" mass="34090">MTRICVFGAGAIGSHLATRAALGGADVSVIARGPHLAAMKENGITLHAHDGVKTVTVQAAATAAEIGPVDAVLITTKVPALPVAAEAIGPLLGPETPVAFVTNGIPWWYFLRHGGAMDGRRLPLLDPGGVIERLVGIERTLGGVVYSASEVIAPGVVKSAHGDIRLFLGEPDGSLSDRAKTIAGFIDAGGMPCPVVGDIRHRIWGKLMGNITSGPLCILSRSHMKATLAPPAVFDAAVRIAEEGAALAEAYGFDLATAAESRMRRSADIAHKPSILQDLELGRAMEIDALMTVPLDMAKQAGVPMPTFELAARLATQAATAAGLYTPPDA</sequence>
<dbReference type="InterPro" id="IPR013752">
    <property type="entry name" value="KPA_reductase"/>
</dbReference>
<dbReference type="PANTHER" id="PTHR21708:SF45">
    <property type="entry name" value="2-DEHYDROPANTOATE 2-REDUCTASE"/>
    <property type="match status" value="1"/>
</dbReference>
<dbReference type="InterPro" id="IPR036291">
    <property type="entry name" value="NAD(P)-bd_dom_sf"/>
</dbReference>
<dbReference type="SUPFAM" id="SSF51735">
    <property type="entry name" value="NAD(P)-binding Rossmann-fold domains"/>
    <property type="match status" value="1"/>
</dbReference>
<dbReference type="PANTHER" id="PTHR21708">
    <property type="entry name" value="PROBABLE 2-DEHYDROPANTOATE 2-REDUCTASE"/>
    <property type="match status" value="1"/>
</dbReference>
<dbReference type="InterPro" id="IPR013328">
    <property type="entry name" value="6PGD_dom2"/>
</dbReference>
<dbReference type="InterPro" id="IPR008927">
    <property type="entry name" value="6-PGluconate_DH-like_C_sf"/>
</dbReference>
<feature type="domain" description="Ketopantoate reductase N-terminal" evidence="11">
    <location>
        <begin position="4"/>
        <end position="166"/>
    </location>
</feature>
<keyword evidence="7 10" id="KW-0560">Oxidoreductase</keyword>
<organism evidence="13 14">
    <name type="scientific">Neoroseomonas terrae</name>
    <dbReference type="NCBI Taxonomy" id="424799"/>
    <lineage>
        <taxon>Bacteria</taxon>
        <taxon>Pseudomonadati</taxon>
        <taxon>Pseudomonadota</taxon>
        <taxon>Alphaproteobacteria</taxon>
        <taxon>Acetobacterales</taxon>
        <taxon>Acetobacteraceae</taxon>
        <taxon>Neoroseomonas</taxon>
    </lineage>
</organism>
<dbReference type="InterPro" id="IPR013332">
    <property type="entry name" value="KPR_N"/>
</dbReference>
<keyword evidence="6 10" id="KW-0521">NADP</keyword>
<dbReference type="InterPro" id="IPR003710">
    <property type="entry name" value="ApbA"/>
</dbReference>
<feature type="domain" description="Ketopantoate reductase C-terminal" evidence="12">
    <location>
        <begin position="198"/>
        <end position="316"/>
    </location>
</feature>
<evidence type="ECO:0000256" key="4">
    <source>
        <dbReference type="ARBA" id="ARBA00019465"/>
    </source>
</evidence>
<evidence type="ECO:0000259" key="11">
    <source>
        <dbReference type="Pfam" id="PF02558"/>
    </source>
</evidence>
<keyword evidence="5 10" id="KW-0566">Pantothenate biosynthesis</keyword>
<evidence type="ECO:0000256" key="3">
    <source>
        <dbReference type="ARBA" id="ARBA00013014"/>
    </source>
</evidence>
<name>A0ABS5EK92_9PROT</name>
<evidence type="ECO:0000256" key="1">
    <source>
        <dbReference type="ARBA" id="ARBA00004994"/>
    </source>
</evidence>
<keyword evidence="14" id="KW-1185">Reference proteome</keyword>
<reference evidence="14" key="1">
    <citation type="journal article" date="2021" name="Syst. Appl. Microbiol.">
        <title>Roseomonas hellenica sp. nov., isolated from roots of wild-growing Alkanna tinctoria.</title>
        <authorList>
            <person name="Rat A."/>
            <person name="Naranjo H.D."/>
            <person name="Lebbe L."/>
            <person name="Cnockaert M."/>
            <person name="Krigas N."/>
            <person name="Grigoriadou K."/>
            <person name="Maloupa E."/>
            <person name="Willems A."/>
        </authorList>
    </citation>
    <scope>NUCLEOTIDE SEQUENCE [LARGE SCALE GENOMIC DNA]</scope>
    <source>
        <strain evidence="14">LMG 31159</strain>
    </source>
</reference>
<evidence type="ECO:0000256" key="5">
    <source>
        <dbReference type="ARBA" id="ARBA00022655"/>
    </source>
</evidence>
<evidence type="ECO:0000259" key="12">
    <source>
        <dbReference type="Pfam" id="PF08546"/>
    </source>
</evidence>
<dbReference type="GO" id="GO:0008677">
    <property type="term" value="F:2-dehydropantoate 2-reductase activity"/>
    <property type="evidence" value="ECO:0007669"/>
    <property type="project" value="UniProtKB-EC"/>
</dbReference>
<comment type="catalytic activity">
    <reaction evidence="9 10">
        <text>(R)-pantoate + NADP(+) = 2-dehydropantoate + NADPH + H(+)</text>
        <dbReference type="Rhea" id="RHEA:16233"/>
        <dbReference type="ChEBI" id="CHEBI:11561"/>
        <dbReference type="ChEBI" id="CHEBI:15378"/>
        <dbReference type="ChEBI" id="CHEBI:15980"/>
        <dbReference type="ChEBI" id="CHEBI:57783"/>
        <dbReference type="ChEBI" id="CHEBI:58349"/>
        <dbReference type="EC" id="1.1.1.169"/>
    </reaction>
</comment>
<protein>
    <recommendedName>
        <fullName evidence="4 10">2-dehydropantoate 2-reductase</fullName>
        <ecNumber evidence="3 10">1.1.1.169</ecNumber>
    </recommendedName>
    <alternativeName>
        <fullName evidence="8 10">Ketopantoate reductase</fullName>
    </alternativeName>
</protein>
<dbReference type="InterPro" id="IPR051402">
    <property type="entry name" value="KPR-Related"/>
</dbReference>
<accession>A0ABS5EK92</accession>
<evidence type="ECO:0000313" key="13">
    <source>
        <dbReference type="EMBL" id="MBR0651448.1"/>
    </source>
</evidence>
<dbReference type="Gene3D" id="3.40.50.720">
    <property type="entry name" value="NAD(P)-binding Rossmann-like Domain"/>
    <property type="match status" value="1"/>
</dbReference>
<dbReference type="EC" id="1.1.1.169" evidence="3 10"/>
<evidence type="ECO:0000256" key="7">
    <source>
        <dbReference type="ARBA" id="ARBA00023002"/>
    </source>
</evidence>